<evidence type="ECO:0000259" key="6">
    <source>
        <dbReference type="PROSITE" id="PS50011"/>
    </source>
</evidence>
<dbReference type="AlphaFoldDB" id="A0A517YNT2"/>
<dbReference type="SUPFAM" id="SSF56112">
    <property type="entry name" value="Protein kinase-like (PK-like)"/>
    <property type="match status" value="1"/>
</dbReference>
<feature type="binding site" evidence="5">
    <location>
        <position position="139"/>
    </location>
    <ligand>
        <name>ATP</name>
        <dbReference type="ChEBI" id="CHEBI:30616"/>
    </ligand>
</feature>
<dbReference type="InterPro" id="IPR011009">
    <property type="entry name" value="Kinase-like_dom_sf"/>
</dbReference>
<accession>A0A517YNT2</accession>
<dbReference type="PANTHER" id="PTHR43289">
    <property type="entry name" value="MITOGEN-ACTIVATED PROTEIN KINASE KINASE KINASE 20-RELATED"/>
    <property type="match status" value="1"/>
</dbReference>
<sequence>MESLSVENSCVQSTSLEEYLQGTLAPDVWNSIDEHLANCDSCQLQLRSFEQQYSPPFAIDRPPAHFPFLQEAALGQLEAQACRIPIGAGAPLPKDKNLASRDFPAHIGQYTLLEKLGEGGMGAVYRARHHNLKCEVALKLLPAHFRSDRDHLARFYREMEAVGRVRSEHVVRATDAGESDGWHYLVMEYVPGIDVRRLIRAKGPLRIADACEIIRQAALGLVALEEHGLVHRDIKPSNLLLTQLGQVKILDLGLARLLSASVESSELTSSQQILGTLEYMAPEQCGSSHTVDIRADIYSLGCTFYKLLTAQSPFSGGQYQTPQAKLVGHLRDQPASVCSLRADIPAEIAAILERMIAKDARQRFASPAAVVQCLRVPAKGSDLSFLFGLSKQDEPENADDTASGDRLPSSTITLPRAVQPSVTKSRALRTGHWFAWGITLSIGIALAIALFRNYPSAATSDEQSPLNHPTTTAGKPEFEVEEDLPFDISQLQPLVWHNLFTRAPQLPSWQPPALDTLVQHLKDRRQVYISSRPYCFAQVGTIDHPKYRFQVRIDQTHWKGGCGIFLGMRNDVGNQQQRQARFQLLELRPAFPKDPLRAYAWHRLKGFVRFSAADTPEVSFESCVSIPIPRPTDSEQMLEVAVQRDGLTEFSWGGIAVPKICEGAVDAKFGAEDYSGGFGISIGNSDGMFRDASIILQ</sequence>
<gene>
    <name evidence="7" type="primary">stkP_3</name>
    <name evidence="7" type="ORF">ETAA8_70300</name>
</gene>
<evidence type="ECO:0000313" key="7">
    <source>
        <dbReference type="EMBL" id="QDU31869.1"/>
    </source>
</evidence>
<dbReference type="RefSeq" id="WP_145099740.1">
    <property type="nucleotide sequence ID" value="NZ_CP036274.1"/>
</dbReference>
<evidence type="ECO:0000256" key="2">
    <source>
        <dbReference type="ARBA" id="ARBA00022741"/>
    </source>
</evidence>
<reference evidence="7 8" key="1">
    <citation type="submission" date="2019-02" db="EMBL/GenBank/DDBJ databases">
        <title>Deep-cultivation of Planctomycetes and their phenomic and genomic characterization uncovers novel biology.</title>
        <authorList>
            <person name="Wiegand S."/>
            <person name="Jogler M."/>
            <person name="Boedeker C."/>
            <person name="Pinto D."/>
            <person name="Vollmers J."/>
            <person name="Rivas-Marin E."/>
            <person name="Kohn T."/>
            <person name="Peeters S.H."/>
            <person name="Heuer A."/>
            <person name="Rast P."/>
            <person name="Oberbeckmann S."/>
            <person name="Bunk B."/>
            <person name="Jeske O."/>
            <person name="Meyerdierks A."/>
            <person name="Storesund J.E."/>
            <person name="Kallscheuer N."/>
            <person name="Luecker S."/>
            <person name="Lage O.M."/>
            <person name="Pohl T."/>
            <person name="Merkel B.J."/>
            <person name="Hornburger P."/>
            <person name="Mueller R.-W."/>
            <person name="Bruemmer F."/>
            <person name="Labrenz M."/>
            <person name="Spormann A.M."/>
            <person name="Op den Camp H."/>
            <person name="Overmann J."/>
            <person name="Amann R."/>
            <person name="Jetten M.S.M."/>
            <person name="Mascher T."/>
            <person name="Medema M.H."/>
            <person name="Devos D.P."/>
            <person name="Kaster A.-K."/>
            <person name="Ovreas L."/>
            <person name="Rohde M."/>
            <person name="Galperin M.Y."/>
            <person name="Jogler C."/>
        </authorList>
    </citation>
    <scope>NUCLEOTIDE SEQUENCE [LARGE SCALE GENOMIC DNA]</scope>
    <source>
        <strain evidence="7 8">ETA_A8</strain>
    </source>
</reference>
<dbReference type="EMBL" id="CP036274">
    <property type="protein sequence ID" value="QDU31869.1"/>
    <property type="molecule type" value="Genomic_DNA"/>
</dbReference>
<keyword evidence="8" id="KW-1185">Reference proteome</keyword>
<evidence type="ECO:0000256" key="5">
    <source>
        <dbReference type="PROSITE-ProRule" id="PRU10141"/>
    </source>
</evidence>
<dbReference type="GO" id="GO:0004674">
    <property type="term" value="F:protein serine/threonine kinase activity"/>
    <property type="evidence" value="ECO:0007669"/>
    <property type="project" value="UniProtKB-EC"/>
</dbReference>
<dbReference type="SMART" id="SM00220">
    <property type="entry name" value="S_TKc"/>
    <property type="match status" value="1"/>
</dbReference>
<dbReference type="OrthoDB" id="6111975at2"/>
<dbReference type="GO" id="GO:0005524">
    <property type="term" value="F:ATP binding"/>
    <property type="evidence" value="ECO:0007669"/>
    <property type="project" value="UniProtKB-UniRule"/>
</dbReference>
<evidence type="ECO:0000313" key="8">
    <source>
        <dbReference type="Proteomes" id="UP000315017"/>
    </source>
</evidence>
<dbReference type="Gene3D" id="3.30.200.20">
    <property type="entry name" value="Phosphorylase Kinase, domain 1"/>
    <property type="match status" value="1"/>
</dbReference>
<dbReference type="PANTHER" id="PTHR43289:SF6">
    <property type="entry name" value="SERINE_THREONINE-PROTEIN KINASE NEKL-3"/>
    <property type="match status" value="1"/>
</dbReference>
<feature type="domain" description="Protein kinase" evidence="6">
    <location>
        <begin position="110"/>
        <end position="386"/>
    </location>
</feature>
<dbReference type="PROSITE" id="PS50011">
    <property type="entry name" value="PROTEIN_KINASE_DOM"/>
    <property type="match status" value="1"/>
</dbReference>
<protein>
    <submittedName>
        <fullName evidence="7">Serine/threonine-protein kinase StkP</fullName>
        <ecNumber evidence="7">2.7.11.1</ecNumber>
    </submittedName>
</protein>
<dbReference type="Pfam" id="PF00069">
    <property type="entry name" value="Pkinase"/>
    <property type="match status" value="1"/>
</dbReference>
<dbReference type="CDD" id="cd14014">
    <property type="entry name" value="STKc_PknB_like"/>
    <property type="match status" value="1"/>
</dbReference>
<dbReference type="InterPro" id="IPR000719">
    <property type="entry name" value="Prot_kinase_dom"/>
</dbReference>
<dbReference type="Gene3D" id="1.10.510.10">
    <property type="entry name" value="Transferase(Phosphotransferase) domain 1"/>
    <property type="match status" value="1"/>
</dbReference>
<dbReference type="PROSITE" id="PS00107">
    <property type="entry name" value="PROTEIN_KINASE_ATP"/>
    <property type="match status" value="1"/>
</dbReference>
<keyword evidence="4 5" id="KW-0067">ATP-binding</keyword>
<organism evidence="7 8">
    <name type="scientific">Anatilimnocola aggregata</name>
    <dbReference type="NCBI Taxonomy" id="2528021"/>
    <lineage>
        <taxon>Bacteria</taxon>
        <taxon>Pseudomonadati</taxon>
        <taxon>Planctomycetota</taxon>
        <taxon>Planctomycetia</taxon>
        <taxon>Pirellulales</taxon>
        <taxon>Pirellulaceae</taxon>
        <taxon>Anatilimnocola</taxon>
    </lineage>
</organism>
<evidence type="ECO:0000256" key="4">
    <source>
        <dbReference type="ARBA" id="ARBA00022840"/>
    </source>
</evidence>
<keyword evidence="1 7" id="KW-0808">Transferase</keyword>
<evidence type="ECO:0000256" key="1">
    <source>
        <dbReference type="ARBA" id="ARBA00022679"/>
    </source>
</evidence>
<dbReference type="PROSITE" id="PS00108">
    <property type="entry name" value="PROTEIN_KINASE_ST"/>
    <property type="match status" value="1"/>
</dbReference>
<dbReference type="KEGG" id="aagg:ETAA8_70300"/>
<dbReference type="InterPro" id="IPR017441">
    <property type="entry name" value="Protein_kinase_ATP_BS"/>
</dbReference>
<keyword evidence="2 5" id="KW-0547">Nucleotide-binding</keyword>
<proteinExistence type="predicted"/>
<dbReference type="Proteomes" id="UP000315017">
    <property type="component" value="Chromosome"/>
</dbReference>
<name>A0A517YNT2_9BACT</name>
<dbReference type="InterPro" id="IPR008271">
    <property type="entry name" value="Ser/Thr_kinase_AS"/>
</dbReference>
<keyword evidence="3 7" id="KW-0418">Kinase</keyword>
<dbReference type="EC" id="2.7.11.1" evidence="7"/>
<evidence type="ECO:0000256" key="3">
    <source>
        <dbReference type="ARBA" id="ARBA00022777"/>
    </source>
</evidence>